<name>A0A5B0MVP3_PUCGR</name>
<organism evidence="1 3">
    <name type="scientific">Puccinia graminis f. sp. tritici</name>
    <dbReference type="NCBI Taxonomy" id="56615"/>
    <lineage>
        <taxon>Eukaryota</taxon>
        <taxon>Fungi</taxon>
        <taxon>Dikarya</taxon>
        <taxon>Basidiomycota</taxon>
        <taxon>Pucciniomycotina</taxon>
        <taxon>Pucciniomycetes</taxon>
        <taxon>Pucciniales</taxon>
        <taxon>Pucciniaceae</taxon>
        <taxon>Puccinia</taxon>
    </lineage>
</organism>
<dbReference type="Proteomes" id="UP000324748">
    <property type="component" value="Unassembled WGS sequence"/>
</dbReference>
<comment type="caution">
    <text evidence="1">The sequence shown here is derived from an EMBL/GenBank/DDBJ whole genome shotgun (WGS) entry which is preliminary data.</text>
</comment>
<sequence length="53" mass="5713">MAQAQFARDVRELANLLGLTPEAQHAPLASTSAHQRPVIGKPLSNNPCIYDLS</sequence>
<keyword evidence="3" id="KW-1185">Reference proteome</keyword>
<dbReference type="AlphaFoldDB" id="A0A5B0MVP3"/>
<evidence type="ECO:0000313" key="2">
    <source>
        <dbReference type="EMBL" id="KAA1120465.1"/>
    </source>
</evidence>
<proteinExistence type="predicted"/>
<accession>A0A5B0MVP3</accession>
<evidence type="ECO:0000313" key="4">
    <source>
        <dbReference type="Proteomes" id="UP000325313"/>
    </source>
</evidence>
<gene>
    <name evidence="1" type="ORF">PGT21_006601</name>
    <name evidence="2" type="ORF">PGTUg99_021437</name>
</gene>
<evidence type="ECO:0000313" key="1">
    <source>
        <dbReference type="EMBL" id="KAA1080433.1"/>
    </source>
</evidence>
<protein>
    <submittedName>
        <fullName evidence="1">Uncharacterized protein</fullName>
    </submittedName>
</protein>
<dbReference type="Proteomes" id="UP000325313">
    <property type="component" value="Unassembled WGS sequence"/>
</dbReference>
<dbReference type="EMBL" id="VDEP01000244">
    <property type="protein sequence ID" value="KAA1120465.1"/>
    <property type="molecule type" value="Genomic_DNA"/>
</dbReference>
<reference evidence="3 4" key="1">
    <citation type="submission" date="2019-05" db="EMBL/GenBank/DDBJ databases">
        <title>Emergence of the Ug99 lineage of the wheat stem rust pathogen through somatic hybridization.</title>
        <authorList>
            <person name="Li F."/>
            <person name="Upadhyaya N.M."/>
            <person name="Sperschneider J."/>
            <person name="Matny O."/>
            <person name="Nguyen-Phuc H."/>
            <person name="Mago R."/>
            <person name="Raley C."/>
            <person name="Miller M.E."/>
            <person name="Silverstein K.A.T."/>
            <person name="Henningsen E."/>
            <person name="Hirsch C.D."/>
            <person name="Visser B."/>
            <person name="Pretorius Z.A."/>
            <person name="Steffenson B.J."/>
            <person name="Schwessinger B."/>
            <person name="Dodds P.N."/>
            <person name="Figueroa M."/>
        </authorList>
    </citation>
    <scope>NUCLEOTIDE SEQUENCE [LARGE SCALE GENOMIC DNA]</scope>
    <source>
        <strain evidence="1">21-0</strain>
        <strain evidence="2 4">Ug99</strain>
    </source>
</reference>
<evidence type="ECO:0000313" key="3">
    <source>
        <dbReference type="Proteomes" id="UP000324748"/>
    </source>
</evidence>
<dbReference type="EMBL" id="VSWC01000131">
    <property type="protein sequence ID" value="KAA1080433.1"/>
    <property type="molecule type" value="Genomic_DNA"/>
</dbReference>